<feature type="coiled-coil region" evidence="2">
    <location>
        <begin position="423"/>
        <end position="522"/>
    </location>
</feature>
<dbReference type="GO" id="GO:0047496">
    <property type="term" value="P:vesicle transport along microtubule"/>
    <property type="evidence" value="ECO:0007669"/>
    <property type="project" value="TreeGrafter"/>
</dbReference>
<dbReference type="AlphaFoldDB" id="A0A9Q1DNY3"/>
<dbReference type="PANTHER" id="PTHR32123:SF10">
    <property type="entry name" value="BICD FAMILY-LIKE CARGO ADAPTER 1-RELATED"/>
    <property type="match status" value="1"/>
</dbReference>
<dbReference type="OrthoDB" id="9451547at2759"/>
<protein>
    <submittedName>
        <fullName evidence="4">Uncharacterized protein</fullName>
    </submittedName>
</protein>
<evidence type="ECO:0000313" key="5">
    <source>
        <dbReference type="Proteomes" id="UP001152803"/>
    </source>
</evidence>
<evidence type="ECO:0000313" key="4">
    <source>
        <dbReference type="EMBL" id="KAJ8276010.1"/>
    </source>
</evidence>
<evidence type="ECO:0000256" key="3">
    <source>
        <dbReference type="SAM" id="MobiDB-lite"/>
    </source>
</evidence>
<gene>
    <name evidence="4" type="ORF">COCON_G00077620</name>
</gene>
<dbReference type="Proteomes" id="UP001152803">
    <property type="component" value="Unassembled WGS sequence"/>
</dbReference>
<sequence length="590" mass="67357">MSRVKEWLFKSHGMELEEDFYSFDYAEELSGYQDPNELLAALKQKEEEVILAAELGNALLLENRQLKEENDKLHEQYSDKLEELEQSRHELRVKLDSCETAWENQVVELERDVQELTIQTQRLNQALTEAERCKKQTQREHADETNRLKEQLNKAMGDTVPSASVMKPELKGTVEGSGLLKSEVSGSLCPFMDNALPDLVNSSASLSRCVLPGKALEAERVLTAELQVFKQSFHQQGRSGPRDEELISALKEQVARLSQKNLSLEQRLEAVCQENAGLQDSLASLHKRLVLQEEQGRQRTQQLVEAEKEVEVSRGRNQQLQEQVEQLQEEISMQESGRSEASLLSELEQSFSNMSWSQDKEQVKEEVLSVLKVLLPLTDQERALDSLRQENLDGALLLLRTTAHRLACDRAPQELNAPIVGSVRENADLIQELQDQNSKLMAENSELKTRVENSQEREVTQQAIRDRDEAIAKKNAMEKELLRCKTDMMSLNNQLLEAIHRKLELSQELEAWQDDIQVILNQQLQSQQLSETGLRKTRTNRLPFLNWSSAPELEHRRASTPCTTSSSTSEKTQAPWKGWLKRVKMGQEGL</sequence>
<dbReference type="GO" id="GO:0055107">
    <property type="term" value="P:Golgi to secretory granule transport"/>
    <property type="evidence" value="ECO:0007669"/>
    <property type="project" value="TreeGrafter"/>
</dbReference>
<feature type="coiled-coil region" evidence="2">
    <location>
        <begin position="247"/>
        <end position="274"/>
    </location>
</feature>
<feature type="compositionally biased region" description="Low complexity" evidence="3">
    <location>
        <begin position="559"/>
        <end position="572"/>
    </location>
</feature>
<keyword evidence="5" id="KW-1185">Reference proteome</keyword>
<feature type="region of interest" description="Disordered" evidence="3">
    <location>
        <begin position="555"/>
        <end position="578"/>
    </location>
</feature>
<dbReference type="PANTHER" id="PTHR32123">
    <property type="entry name" value="BICD FAMILY-LIKE CARGO ADAPTER"/>
    <property type="match status" value="1"/>
</dbReference>
<name>A0A9Q1DNY3_CONCO</name>
<accession>A0A9Q1DNY3</accession>
<proteinExistence type="predicted"/>
<reference evidence="4" key="1">
    <citation type="journal article" date="2023" name="Science">
        <title>Genome structures resolve the early diversification of teleost fishes.</title>
        <authorList>
            <person name="Parey E."/>
            <person name="Louis A."/>
            <person name="Montfort J."/>
            <person name="Bouchez O."/>
            <person name="Roques C."/>
            <person name="Iampietro C."/>
            <person name="Lluch J."/>
            <person name="Castinel A."/>
            <person name="Donnadieu C."/>
            <person name="Desvignes T."/>
            <person name="Floi Bucao C."/>
            <person name="Jouanno E."/>
            <person name="Wen M."/>
            <person name="Mejri S."/>
            <person name="Dirks R."/>
            <person name="Jansen H."/>
            <person name="Henkel C."/>
            <person name="Chen W.J."/>
            <person name="Zahm M."/>
            <person name="Cabau C."/>
            <person name="Klopp C."/>
            <person name="Thompson A.W."/>
            <person name="Robinson-Rechavi M."/>
            <person name="Braasch I."/>
            <person name="Lecointre G."/>
            <person name="Bobe J."/>
            <person name="Postlethwait J.H."/>
            <person name="Berthelot C."/>
            <person name="Roest Crollius H."/>
            <person name="Guiguen Y."/>
        </authorList>
    </citation>
    <scope>NUCLEOTIDE SEQUENCE</scope>
    <source>
        <strain evidence="4">Concon-B</strain>
    </source>
</reference>
<feature type="coiled-coil region" evidence="2">
    <location>
        <begin position="56"/>
        <end position="154"/>
    </location>
</feature>
<dbReference type="EMBL" id="JAFJMO010000005">
    <property type="protein sequence ID" value="KAJ8276010.1"/>
    <property type="molecule type" value="Genomic_DNA"/>
</dbReference>
<organism evidence="4 5">
    <name type="scientific">Conger conger</name>
    <name type="common">Conger eel</name>
    <name type="synonym">Muraena conger</name>
    <dbReference type="NCBI Taxonomy" id="82655"/>
    <lineage>
        <taxon>Eukaryota</taxon>
        <taxon>Metazoa</taxon>
        <taxon>Chordata</taxon>
        <taxon>Craniata</taxon>
        <taxon>Vertebrata</taxon>
        <taxon>Euteleostomi</taxon>
        <taxon>Actinopterygii</taxon>
        <taxon>Neopterygii</taxon>
        <taxon>Teleostei</taxon>
        <taxon>Anguilliformes</taxon>
        <taxon>Congridae</taxon>
        <taxon>Conger</taxon>
    </lineage>
</organism>
<keyword evidence="1 2" id="KW-0175">Coiled coil</keyword>
<evidence type="ECO:0000256" key="2">
    <source>
        <dbReference type="SAM" id="Coils"/>
    </source>
</evidence>
<comment type="caution">
    <text evidence="4">The sequence shown here is derived from an EMBL/GenBank/DDBJ whole genome shotgun (WGS) entry which is preliminary data.</text>
</comment>
<dbReference type="InterPro" id="IPR051149">
    <property type="entry name" value="Spindly/BICDR_Dynein_Adapter"/>
</dbReference>
<feature type="coiled-coil region" evidence="2">
    <location>
        <begin position="303"/>
        <end position="337"/>
    </location>
</feature>
<evidence type="ECO:0000256" key="1">
    <source>
        <dbReference type="ARBA" id="ARBA00023054"/>
    </source>
</evidence>